<name>A0AAD4M1M8_9AGAM</name>
<keyword evidence="2" id="KW-1185">Reference proteome</keyword>
<comment type="caution">
    <text evidence="1">The sequence shown here is derived from an EMBL/GenBank/DDBJ whole genome shotgun (WGS) entry which is preliminary data.</text>
</comment>
<reference evidence="1" key="1">
    <citation type="journal article" date="2022" name="New Phytol.">
        <title>Evolutionary transition to the ectomycorrhizal habit in the genomes of a hyperdiverse lineage of mushroom-forming fungi.</title>
        <authorList>
            <person name="Looney B."/>
            <person name="Miyauchi S."/>
            <person name="Morin E."/>
            <person name="Drula E."/>
            <person name="Courty P.E."/>
            <person name="Kohler A."/>
            <person name="Kuo A."/>
            <person name="LaButti K."/>
            <person name="Pangilinan J."/>
            <person name="Lipzen A."/>
            <person name="Riley R."/>
            <person name="Andreopoulos W."/>
            <person name="He G."/>
            <person name="Johnson J."/>
            <person name="Nolan M."/>
            <person name="Tritt A."/>
            <person name="Barry K.W."/>
            <person name="Grigoriev I.V."/>
            <person name="Nagy L.G."/>
            <person name="Hibbett D."/>
            <person name="Henrissat B."/>
            <person name="Matheny P.B."/>
            <person name="Labbe J."/>
            <person name="Martin F.M."/>
        </authorList>
    </citation>
    <scope>NUCLEOTIDE SEQUENCE</scope>
    <source>
        <strain evidence="1">BPL690</strain>
    </source>
</reference>
<sequence>MERSDVLFIALPDEFEVSTLSGCENIQLPVTSLNLKRTRKSAAYLFSWCWSAESRRRG</sequence>
<dbReference type="AlphaFoldDB" id="A0AAD4M1M8"/>
<dbReference type="Proteomes" id="UP001203297">
    <property type="component" value="Unassembled WGS sequence"/>
</dbReference>
<evidence type="ECO:0000313" key="1">
    <source>
        <dbReference type="EMBL" id="KAI0297047.1"/>
    </source>
</evidence>
<evidence type="ECO:0000313" key="2">
    <source>
        <dbReference type="Proteomes" id="UP001203297"/>
    </source>
</evidence>
<gene>
    <name evidence="1" type="ORF">B0F90DRAFT_1742683</name>
</gene>
<dbReference type="EMBL" id="WTXG01000041">
    <property type="protein sequence ID" value="KAI0297047.1"/>
    <property type="molecule type" value="Genomic_DNA"/>
</dbReference>
<organism evidence="1 2">
    <name type="scientific">Multifurca ochricompacta</name>
    <dbReference type="NCBI Taxonomy" id="376703"/>
    <lineage>
        <taxon>Eukaryota</taxon>
        <taxon>Fungi</taxon>
        <taxon>Dikarya</taxon>
        <taxon>Basidiomycota</taxon>
        <taxon>Agaricomycotina</taxon>
        <taxon>Agaricomycetes</taxon>
        <taxon>Russulales</taxon>
        <taxon>Russulaceae</taxon>
        <taxon>Multifurca</taxon>
    </lineage>
</organism>
<accession>A0AAD4M1M8</accession>
<protein>
    <submittedName>
        <fullName evidence="1">Uncharacterized protein</fullName>
    </submittedName>
</protein>
<proteinExistence type="predicted"/>